<sequence>MFAFRFPCSVVRFLSVVLNVMNIQKLVLAIFCLVFFFLQLRAAEFFMKGHSSYCNKGQHSRLDVLLPLCVCVSVNMASALHACSC</sequence>
<accession>A0A6G5A2P1</accession>
<name>A0A6G5A2P1_RHIMP</name>
<evidence type="ECO:0000313" key="1">
    <source>
        <dbReference type="EMBL" id="NIE44466.1"/>
    </source>
</evidence>
<organism evidence="1">
    <name type="scientific">Rhipicephalus microplus</name>
    <name type="common">Cattle tick</name>
    <name type="synonym">Boophilus microplus</name>
    <dbReference type="NCBI Taxonomy" id="6941"/>
    <lineage>
        <taxon>Eukaryota</taxon>
        <taxon>Metazoa</taxon>
        <taxon>Ecdysozoa</taxon>
        <taxon>Arthropoda</taxon>
        <taxon>Chelicerata</taxon>
        <taxon>Arachnida</taxon>
        <taxon>Acari</taxon>
        <taxon>Parasitiformes</taxon>
        <taxon>Ixodida</taxon>
        <taxon>Ixodoidea</taxon>
        <taxon>Ixodidae</taxon>
        <taxon>Rhipicephalinae</taxon>
        <taxon>Rhipicephalus</taxon>
        <taxon>Boophilus</taxon>
    </lineage>
</organism>
<reference evidence="1" key="1">
    <citation type="submission" date="2020-03" db="EMBL/GenBank/DDBJ databases">
        <title>A transcriptome and proteome of the tick Rhipicephalus microplus shaped by the genetic composition of its hosts and developmental stage.</title>
        <authorList>
            <person name="Garcia G.R."/>
            <person name="Ribeiro J.M.C."/>
            <person name="Maruyama S.R."/>
            <person name="Gardinasse L.G."/>
            <person name="Nelson K."/>
            <person name="Ferreira B.R."/>
            <person name="Andrade T.G."/>
            <person name="Santos I.K.F.M."/>
        </authorList>
    </citation>
    <scope>NUCLEOTIDE SEQUENCE</scope>
    <source>
        <strain evidence="1">NSGR</strain>
        <tissue evidence="1">Salivary glands</tissue>
    </source>
</reference>
<dbReference type="EMBL" id="GIKN01002193">
    <property type="protein sequence ID" value="NIE44466.1"/>
    <property type="molecule type" value="Transcribed_RNA"/>
</dbReference>
<proteinExistence type="predicted"/>
<protein>
    <submittedName>
        <fullName evidence="1">Uncharacterized protein</fullName>
    </submittedName>
</protein>
<dbReference type="AlphaFoldDB" id="A0A6G5A2P1"/>